<dbReference type="KEGG" id="ahu:A6A40_05885"/>
<evidence type="ECO:0000256" key="2">
    <source>
        <dbReference type="SAM" id="SignalP"/>
    </source>
</evidence>
<feature type="compositionally biased region" description="Low complexity" evidence="1">
    <location>
        <begin position="411"/>
        <end position="439"/>
    </location>
</feature>
<evidence type="ECO:0000313" key="4">
    <source>
        <dbReference type="Proteomes" id="UP000077405"/>
    </source>
</evidence>
<feature type="compositionally biased region" description="Gly residues" evidence="1">
    <location>
        <begin position="440"/>
        <end position="449"/>
    </location>
</feature>
<gene>
    <name evidence="3" type="ORF">A6A40_05885</name>
</gene>
<sequence length="465" mass="47808">MLHRRRAPLLAGLAAMSTALVLTMTGPAGAQTGSPPPAAANAAAPAASNAAMPSAADPFAVSGVRVDINGSNPTTVRDQAIREAQAKAWAELYRRLVPGGTPPRLSDIEIAKLVQGFEIDEEKVSASRYVGAITVRFRPNAVRDALGHSGGATQYVEPPARPFVILPVTLTEGRTILWQDRTPWRAAWEARQPAASLVPLVLPDGELTDAQAISGEDAIAGNAEALGRIAQAYKAGGVVVARTDLPANGPDPARGMTIDVTRYGLDGTRDNQVVQVKGGSNADDVLTRAVAAVGSQLDESWRREHTTATGPEQDTLVRIPLSAVNDLVETRKRLSSVNAVTRSNLLSISRSEALITLTHRGDPDQLAQALARQDLGLARTAGAAPAAYPGAPLPAPTADWQLTLLPRGSGAASAGAVPSATSPVASPTTLAPSAPLDAGVSGGSAGGMLGAPPRNLGTLPAKSVP</sequence>
<protein>
    <submittedName>
        <fullName evidence="3">DUF2066 domain-containing protein</fullName>
    </submittedName>
</protein>
<name>A0A160JF47_9PROT</name>
<reference evidence="3 4" key="1">
    <citation type="journal article" date="2013" name="Int. J. Syst. Evol. Microbiol.">
        <title>Azospirillum humicireducens sp. nov., a nitrogen-fixing bacterium isolated from a microbial fuel cell.</title>
        <authorList>
            <person name="Zhou S."/>
            <person name="Han L."/>
            <person name="Wang Y."/>
            <person name="Yang G."/>
            <person name="Zhuang L."/>
            <person name="Hu P."/>
        </authorList>
    </citation>
    <scope>NUCLEOTIDE SEQUENCE [LARGE SCALE GENOMIC DNA]</scope>
    <source>
        <strain evidence="3 4">SgZ-5</strain>
    </source>
</reference>
<dbReference type="STRING" id="1226968.A6A40_05885"/>
<dbReference type="Proteomes" id="UP000077405">
    <property type="component" value="Chromosome"/>
</dbReference>
<dbReference type="RefSeq" id="WP_063634573.1">
    <property type="nucleotide sequence ID" value="NZ_CP015285.1"/>
</dbReference>
<proteinExistence type="predicted"/>
<feature type="region of interest" description="Disordered" evidence="1">
    <location>
        <begin position="411"/>
        <end position="465"/>
    </location>
</feature>
<dbReference type="EMBL" id="CP015285">
    <property type="protein sequence ID" value="ANC91469.1"/>
    <property type="molecule type" value="Genomic_DNA"/>
</dbReference>
<organism evidence="3 4">
    <name type="scientific">Azospirillum humicireducens</name>
    <dbReference type="NCBI Taxonomy" id="1226968"/>
    <lineage>
        <taxon>Bacteria</taxon>
        <taxon>Pseudomonadati</taxon>
        <taxon>Pseudomonadota</taxon>
        <taxon>Alphaproteobacteria</taxon>
        <taxon>Rhodospirillales</taxon>
        <taxon>Azospirillaceae</taxon>
        <taxon>Azospirillum</taxon>
    </lineage>
</organism>
<accession>A0A160JF47</accession>
<feature type="chain" id="PRO_5007816736" evidence="2">
    <location>
        <begin position="31"/>
        <end position="465"/>
    </location>
</feature>
<keyword evidence="2" id="KW-0732">Signal</keyword>
<dbReference type="AlphaFoldDB" id="A0A160JF47"/>
<feature type="signal peptide" evidence="2">
    <location>
        <begin position="1"/>
        <end position="30"/>
    </location>
</feature>
<keyword evidence="4" id="KW-1185">Reference proteome</keyword>
<dbReference type="Pfam" id="PF09839">
    <property type="entry name" value="DUF2066"/>
    <property type="match status" value="1"/>
</dbReference>
<evidence type="ECO:0000256" key="1">
    <source>
        <dbReference type="SAM" id="MobiDB-lite"/>
    </source>
</evidence>
<dbReference type="OrthoDB" id="7928976at2"/>
<evidence type="ECO:0000313" key="3">
    <source>
        <dbReference type="EMBL" id="ANC91469.1"/>
    </source>
</evidence>
<dbReference type="InterPro" id="IPR018642">
    <property type="entry name" value="DUF2066"/>
</dbReference>